<accession>A0A9D4YQZ2</accession>
<reference evidence="2" key="2">
    <citation type="submission" date="2021-09" db="EMBL/GenBank/DDBJ databases">
        <authorList>
            <person name="Jia N."/>
            <person name="Wang J."/>
            <person name="Shi W."/>
            <person name="Du L."/>
            <person name="Sun Y."/>
            <person name="Zhan W."/>
            <person name="Jiang J."/>
            <person name="Wang Q."/>
            <person name="Zhang B."/>
            <person name="Ji P."/>
            <person name="Sakyi L.B."/>
            <person name="Cui X."/>
            <person name="Yuan T."/>
            <person name="Jiang B."/>
            <person name="Yang W."/>
            <person name="Lam T.T.-Y."/>
            <person name="Chang Q."/>
            <person name="Ding S."/>
            <person name="Wang X."/>
            <person name="Zhu J."/>
            <person name="Ruan X."/>
            <person name="Zhao L."/>
            <person name="Wei J."/>
            <person name="Que T."/>
            <person name="Du C."/>
            <person name="Cheng J."/>
            <person name="Dai P."/>
            <person name="Han X."/>
            <person name="Huang E."/>
            <person name="Gao Y."/>
            <person name="Liu J."/>
            <person name="Shao H."/>
            <person name="Ye R."/>
            <person name="Li L."/>
            <person name="Wei W."/>
            <person name="Wang X."/>
            <person name="Wang C."/>
            <person name="Huo Q."/>
            <person name="Li W."/>
            <person name="Guo W."/>
            <person name="Chen H."/>
            <person name="Chen S."/>
            <person name="Zhou L."/>
            <person name="Zhou L."/>
            <person name="Ni X."/>
            <person name="Tian J."/>
            <person name="Zhou Y."/>
            <person name="Sheng Y."/>
            <person name="Liu T."/>
            <person name="Pan Y."/>
            <person name="Xia L."/>
            <person name="Li J."/>
            <person name="Zhao F."/>
            <person name="Cao W."/>
        </authorList>
    </citation>
    <scope>NUCLEOTIDE SEQUENCE</scope>
    <source>
        <strain evidence="2">Rsan-2018</strain>
        <tissue evidence="2">Larvae</tissue>
    </source>
</reference>
<reference evidence="2" key="1">
    <citation type="journal article" date="2020" name="Cell">
        <title>Large-Scale Comparative Analyses of Tick Genomes Elucidate Their Genetic Diversity and Vector Capacities.</title>
        <authorList>
            <consortium name="Tick Genome and Microbiome Consortium (TIGMIC)"/>
            <person name="Jia N."/>
            <person name="Wang J."/>
            <person name="Shi W."/>
            <person name="Du L."/>
            <person name="Sun Y."/>
            <person name="Zhan W."/>
            <person name="Jiang J.F."/>
            <person name="Wang Q."/>
            <person name="Zhang B."/>
            <person name="Ji P."/>
            <person name="Bell-Sakyi L."/>
            <person name="Cui X.M."/>
            <person name="Yuan T.T."/>
            <person name="Jiang B.G."/>
            <person name="Yang W.F."/>
            <person name="Lam T.T."/>
            <person name="Chang Q.C."/>
            <person name="Ding S.J."/>
            <person name="Wang X.J."/>
            <person name="Zhu J.G."/>
            <person name="Ruan X.D."/>
            <person name="Zhao L."/>
            <person name="Wei J.T."/>
            <person name="Ye R.Z."/>
            <person name="Que T.C."/>
            <person name="Du C.H."/>
            <person name="Zhou Y.H."/>
            <person name="Cheng J.X."/>
            <person name="Dai P.F."/>
            <person name="Guo W.B."/>
            <person name="Han X.H."/>
            <person name="Huang E.J."/>
            <person name="Li L.F."/>
            <person name="Wei W."/>
            <person name="Gao Y.C."/>
            <person name="Liu J.Z."/>
            <person name="Shao H.Z."/>
            <person name="Wang X."/>
            <person name="Wang C.C."/>
            <person name="Yang T.C."/>
            <person name="Huo Q.B."/>
            <person name="Li W."/>
            <person name="Chen H.Y."/>
            <person name="Chen S.E."/>
            <person name="Zhou L.G."/>
            <person name="Ni X.B."/>
            <person name="Tian J.H."/>
            <person name="Sheng Y."/>
            <person name="Liu T."/>
            <person name="Pan Y.S."/>
            <person name="Xia L.Y."/>
            <person name="Li J."/>
            <person name="Zhao F."/>
            <person name="Cao W.C."/>
        </authorList>
    </citation>
    <scope>NUCLEOTIDE SEQUENCE</scope>
    <source>
        <strain evidence="2">Rsan-2018</strain>
    </source>
</reference>
<protein>
    <submittedName>
        <fullName evidence="2">Uncharacterized protein</fullName>
    </submittedName>
</protein>
<evidence type="ECO:0000256" key="1">
    <source>
        <dbReference type="SAM" id="MobiDB-lite"/>
    </source>
</evidence>
<evidence type="ECO:0000313" key="2">
    <source>
        <dbReference type="EMBL" id="KAH7984540.1"/>
    </source>
</evidence>
<gene>
    <name evidence="2" type="ORF">HPB52_022238</name>
</gene>
<organism evidence="2 3">
    <name type="scientific">Rhipicephalus sanguineus</name>
    <name type="common">Brown dog tick</name>
    <name type="synonym">Ixodes sanguineus</name>
    <dbReference type="NCBI Taxonomy" id="34632"/>
    <lineage>
        <taxon>Eukaryota</taxon>
        <taxon>Metazoa</taxon>
        <taxon>Ecdysozoa</taxon>
        <taxon>Arthropoda</taxon>
        <taxon>Chelicerata</taxon>
        <taxon>Arachnida</taxon>
        <taxon>Acari</taxon>
        <taxon>Parasitiformes</taxon>
        <taxon>Ixodida</taxon>
        <taxon>Ixodoidea</taxon>
        <taxon>Ixodidae</taxon>
        <taxon>Rhipicephalinae</taxon>
        <taxon>Rhipicephalus</taxon>
        <taxon>Rhipicephalus</taxon>
    </lineage>
</organism>
<evidence type="ECO:0000313" key="3">
    <source>
        <dbReference type="Proteomes" id="UP000821837"/>
    </source>
</evidence>
<feature type="region of interest" description="Disordered" evidence="1">
    <location>
        <begin position="127"/>
        <end position="150"/>
    </location>
</feature>
<name>A0A9D4YQZ2_RHISA</name>
<dbReference type="AlphaFoldDB" id="A0A9D4YQZ2"/>
<feature type="region of interest" description="Disordered" evidence="1">
    <location>
        <begin position="16"/>
        <end position="44"/>
    </location>
</feature>
<dbReference type="EMBL" id="JABSTV010001245">
    <property type="protein sequence ID" value="KAH7984540.1"/>
    <property type="molecule type" value="Genomic_DNA"/>
</dbReference>
<keyword evidence="3" id="KW-1185">Reference proteome</keyword>
<proteinExistence type="predicted"/>
<dbReference type="Proteomes" id="UP000821837">
    <property type="component" value="Chromosome 1"/>
</dbReference>
<comment type="caution">
    <text evidence="2">The sequence shown here is derived from an EMBL/GenBank/DDBJ whole genome shotgun (WGS) entry which is preliminary data.</text>
</comment>
<sequence length="150" mass="16394">MGTDASTGIKIHRLVDGRASNFSEESPSHKESSSMSLVASRDEAEDDVPYVSSVVAIEDVLPENSDVVAKSRNKAEKLVRCELLVDKGCKDETACQCSTIRRASTTQRARNNGRVRSAEALWFRESRGETGGRIRRERGKGVMTSGQPPP</sequence>